<dbReference type="GO" id="GO:0003677">
    <property type="term" value="F:DNA binding"/>
    <property type="evidence" value="ECO:0007669"/>
    <property type="project" value="UniProtKB-KW"/>
</dbReference>
<evidence type="ECO:0000256" key="1">
    <source>
        <dbReference type="ARBA" id="ARBA00004123"/>
    </source>
</evidence>
<dbReference type="InterPro" id="IPR036895">
    <property type="entry name" value="Uracil-DNA_glycosylase-like_sf"/>
</dbReference>
<keyword evidence="6" id="KW-0234">DNA repair</keyword>
<dbReference type="Pfam" id="PF03167">
    <property type="entry name" value="UDG"/>
    <property type="match status" value="1"/>
</dbReference>
<evidence type="ECO:0000313" key="9">
    <source>
        <dbReference type="EMBL" id="KAJ8404013.1"/>
    </source>
</evidence>
<evidence type="ECO:0000256" key="7">
    <source>
        <dbReference type="ARBA" id="ARBA00023242"/>
    </source>
</evidence>
<comment type="similarity">
    <text evidence="2">Belongs to the uracil-DNA glycosylase (UDG) superfamily. SMUG1 family.</text>
</comment>
<proteinExistence type="inferred from homology"/>
<evidence type="ECO:0000256" key="5">
    <source>
        <dbReference type="ARBA" id="ARBA00023125"/>
    </source>
</evidence>
<keyword evidence="10" id="KW-1185">Reference proteome</keyword>
<comment type="caution">
    <text evidence="9">The sequence shown here is derived from an EMBL/GenBank/DDBJ whole genome shotgun (WGS) entry which is preliminary data.</text>
</comment>
<keyword evidence="7" id="KW-0539">Nucleus</keyword>
<evidence type="ECO:0000256" key="6">
    <source>
        <dbReference type="ARBA" id="ARBA00023204"/>
    </source>
</evidence>
<dbReference type="Proteomes" id="UP001221898">
    <property type="component" value="Unassembled WGS sequence"/>
</dbReference>
<sequence length="299" mass="32744">MPVIVLLPESLRPRRMLNKNEVIRVRVLAADRGLEPEDGVAHRVPDPRGGLEGSEAAERFLQAELELGALLRQLSFGGAVRYTYNPLEYAWDMHSRFVRAYCHGGQSVLFLGMNPGPFGMAQTGVPFGEVKSVRDWLKISGEVGRPAEEHPKRRIVGLACAQSEVSGARFWGFFRRLCGEPAVFFRHCFVHNLCPLVFMNANGKNLTPPELPAAERDALLALCDGGLCQVVRALGVSTVVGVGRVAERRARRALAAAGMEVRVEGLMHPSPRNPQANKGWEPIAEAKLAELGVLKLLSP</sequence>
<evidence type="ECO:0000259" key="8">
    <source>
        <dbReference type="Pfam" id="PF03167"/>
    </source>
</evidence>
<comment type="subcellular location">
    <subcellularLocation>
        <location evidence="1">Nucleus</location>
    </subcellularLocation>
</comment>
<evidence type="ECO:0000313" key="10">
    <source>
        <dbReference type="Proteomes" id="UP001221898"/>
    </source>
</evidence>
<dbReference type="InterPro" id="IPR039134">
    <property type="entry name" value="SMUG1"/>
</dbReference>
<evidence type="ECO:0000256" key="4">
    <source>
        <dbReference type="ARBA" id="ARBA00022801"/>
    </source>
</evidence>
<dbReference type="GO" id="GO:0000703">
    <property type="term" value="F:oxidized pyrimidine nucleobase lesion DNA N-glycosylase activity"/>
    <property type="evidence" value="ECO:0007669"/>
    <property type="project" value="TreeGrafter"/>
</dbReference>
<feature type="domain" description="Uracil-DNA glycosylase-like" evidence="8">
    <location>
        <begin position="106"/>
        <end position="276"/>
    </location>
</feature>
<dbReference type="GO" id="GO:0005634">
    <property type="term" value="C:nucleus"/>
    <property type="evidence" value="ECO:0007669"/>
    <property type="project" value="UniProtKB-SubCell"/>
</dbReference>
<evidence type="ECO:0000256" key="3">
    <source>
        <dbReference type="ARBA" id="ARBA00022763"/>
    </source>
</evidence>
<dbReference type="PANTHER" id="PTHR13235:SF2">
    <property type="entry name" value="SINGLE-STRAND SELECTIVE MONOFUNCTIONAL URACIL DNA GLYCOSYLASE"/>
    <property type="match status" value="1"/>
</dbReference>
<reference evidence="9" key="1">
    <citation type="journal article" date="2023" name="Science">
        <title>Genome structures resolve the early diversification of teleost fishes.</title>
        <authorList>
            <person name="Parey E."/>
            <person name="Louis A."/>
            <person name="Montfort J."/>
            <person name="Bouchez O."/>
            <person name="Roques C."/>
            <person name="Iampietro C."/>
            <person name="Lluch J."/>
            <person name="Castinel A."/>
            <person name="Donnadieu C."/>
            <person name="Desvignes T."/>
            <person name="Floi Bucao C."/>
            <person name="Jouanno E."/>
            <person name="Wen M."/>
            <person name="Mejri S."/>
            <person name="Dirks R."/>
            <person name="Jansen H."/>
            <person name="Henkel C."/>
            <person name="Chen W.J."/>
            <person name="Zahm M."/>
            <person name="Cabau C."/>
            <person name="Klopp C."/>
            <person name="Thompson A.W."/>
            <person name="Robinson-Rechavi M."/>
            <person name="Braasch I."/>
            <person name="Lecointre G."/>
            <person name="Bobe J."/>
            <person name="Postlethwait J.H."/>
            <person name="Berthelot C."/>
            <person name="Roest Crollius H."/>
            <person name="Guiguen Y."/>
        </authorList>
    </citation>
    <scope>NUCLEOTIDE SEQUENCE</scope>
    <source>
        <strain evidence="9">NC1722</strain>
    </source>
</reference>
<dbReference type="PANTHER" id="PTHR13235">
    <property type="entry name" value="SINGLE-STRAND SELECTIVE MONOFUNCTIONAL URACIL DNA GLYCOSYLASE"/>
    <property type="match status" value="1"/>
</dbReference>
<evidence type="ECO:0000256" key="2">
    <source>
        <dbReference type="ARBA" id="ARBA00007889"/>
    </source>
</evidence>
<keyword evidence="5" id="KW-0238">DNA-binding</keyword>
<dbReference type="FunFam" id="3.40.470.10:FF:000005">
    <property type="entry name" value="Single-strand selective monofunctional uracil DNA glycosylase"/>
    <property type="match status" value="1"/>
</dbReference>
<accession>A0AAD7SKJ8</accession>
<dbReference type="GO" id="GO:0006284">
    <property type="term" value="P:base-excision repair"/>
    <property type="evidence" value="ECO:0007669"/>
    <property type="project" value="InterPro"/>
</dbReference>
<dbReference type="GO" id="GO:0017065">
    <property type="term" value="F:single-strand selective uracil DNA N-glycosylase activity"/>
    <property type="evidence" value="ECO:0007669"/>
    <property type="project" value="InterPro"/>
</dbReference>
<keyword evidence="4" id="KW-0378">Hydrolase</keyword>
<dbReference type="SUPFAM" id="SSF52141">
    <property type="entry name" value="Uracil-DNA glycosylase-like"/>
    <property type="match status" value="1"/>
</dbReference>
<gene>
    <name evidence="9" type="ORF">AAFF_G00343630</name>
</gene>
<dbReference type="CDD" id="cd19374">
    <property type="entry name" value="UDG-F3_SMUG1-like"/>
    <property type="match status" value="1"/>
</dbReference>
<protein>
    <recommendedName>
        <fullName evidence="8">Uracil-DNA glycosylase-like domain-containing protein</fullName>
    </recommendedName>
</protein>
<dbReference type="AlphaFoldDB" id="A0AAD7SKJ8"/>
<organism evidence="9 10">
    <name type="scientific">Aldrovandia affinis</name>
    <dbReference type="NCBI Taxonomy" id="143900"/>
    <lineage>
        <taxon>Eukaryota</taxon>
        <taxon>Metazoa</taxon>
        <taxon>Chordata</taxon>
        <taxon>Craniata</taxon>
        <taxon>Vertebrata</taxon>
        <taxon>Euteleostomi</taxon>
        <taxon>Actinopterygii</taxon>
        <taxon>Neopterygii</taxon>
        <taxon>Teleostei</taxon>
        <taxon>Notacanthiformes</taxon>
        <taxon>Halosauridae</taxon>
        <taxon>Aldrovandia</taxon>
    </lineage>
</organism>
<keyword evidence="3" id="KW-0227">DNA damage</keyword>
<dbReference type="InterPro" id="IPR005122">
    <property type="entry name" value="Uracil-DNA_glycosylase-like"/>
</dbReference>
<name>A0AAD7SKJ8_9TELE</name>
<dbReference type="EMBL" id="JAINUG010000055">
    <property type="protein sequence ID" value="KAJ8404013.1"/>
    <property type="molecule type" value="Genomic_DNA"/>
</dbReference>
<dbReference type="Gene3D" id="3.40.470.10">
    <property type="entry name" value="Uracil-DNA glycosylase-like domain"/>
    <property type="match status" value="1"/>
</dbReference>